<name>A0A7S4GB31_9EUGL</name>
<gene>
    <name evidence="1" type="ORF">EGYM00163_LOCUS42269</name>
</gene>
<evidence type="ECO:0000313" key="1">
    <source>
        <dbReference type="EMBL" id="CAE0830987.1"/>
    </source>
</evidence>
<dbReference type="EMBL" id="HBJA01122699">
    <property type="protein sequence ID" value="CAE0830987.1"/>
    <property type="molecule type" value="Transcribed_RNA"/>
</dbReference>
<protein>
    <submittedName>
        <fullName evidence="1">Uncharacterized protein</fullName>
    </submittedName>
</protein>
<proteinExistence type="predicted"/>
<sequence>MEAAKVAKPQALYRTALPCRYAGEMWQCMTACCSPIANTKYLKAQTYGWNGEDGFHGGNRGWGIPLHTPCSTIAKSEGNILQHPCCPTQSLSNEWENIHRSDSAV</sequence>
<organism evidence="1">
    <name type="scientific">Eutreptiella gymnastica</name>
    <dbReference type="NCBI Taxonomy" id="73025"/>
    <lineage>
        <taxon>Eukaryota</taxon>
        <taxon>Discoba</taxon>
        <taxon>Euglenozoa</taxon>
        <taxon>Euglenida</taxon>
        <taxon>Spirocuta</taxon>
        <taxon>Euglenophyceae</taxon>
        <taxon>Eutreptiales</taxon>
        <taxon>Eutreptiaceae</taxon>
        <taxon>Eutreptiella</taxon>
    </lineage>
</organism>
<dbReference type="AlphaFoldDB" id="A0A7S4GB31"/>
<accession>A0A7S4GB31</accession>
<reference evidence="1" key="1">
    <citation type="submission" date="2021-01" db="EMBL/GenBank/DDBJ databases">
        <authorList>
            <person name="Corre E."/>
            <person name="Pelletier E."/>
            <person name="Niang G."/>
            <person name="Scheremetjew M."/>
            <person name="Finn R."/>
            <person name="Kale V."/>
            <person name="Holt S."/>
            <person name="Cochrane G."/>
            <person name="Meng A."/>
            <person name="Brown T."/>
            <person name="Cohen L."/>
        </authorList>
    </citation>
    <scope>NUCLEOTIDE SEQUENCE</scope>
    <source>
        <strain evidence="1">CCMP1594</strain>
    </source>
</reference>